<dbReference type="InterPro" id="IPR040171">
    <property type="entry name" value="USBP1-like"/>
</dbReference>
<feature type="compositionally biased region" description="Polar residues" evidence="2">
    <location>
        <begin position="102"/>
        <end position="137"/>
    </location>
</feature>
<proteinExistence type="predicted"/>
<dbReference type="GO" id="GO:0005509">
    <property type="term" value="F:calcium ion binding"/>
    <property type="evidence" value="ECO:0007669"/>
    <property type="project" value="InterPro"/>
</dbReference>
<keyword evidence="1" id="KW-0106">Calcium</keyword>
<sequence>MASDINSDSSGSDSGSTPEEERIRRLFQTCDGNGDGYIDSQDLLAVCRQLNLEDCVGEIMEQLGADENGRISYGEFLRRRMQLINEINALTLHEQVREHDSMQSSIGRHSITMQQASPAPESSSTGNWPTSSDSQGSHGARSKHESWEFDSGARDLSPEPNTLHKLIEAAGGTISGCSNDLLELANKV</sequence>
<feature type="domain" description="EF-hand" evidence="3">
    <location>
        <begin position="18"/>
        <end position="53"/>
    </location>
</feature>
<dbReference type="EMBL" id="JAFNEN010000251">
    <property type="protein sequence ID" value="KAG8188005.1"/>
    <property type="molecule type" value="Genomic_DNA"/>
</dbReference>
<dbReference type="InterPro" id="IPR002048">
    <property type="entry name" value="EF_hand_dom"/>
</dbReference>
<evidence type="ECO:0000256" key="2">
    <source>
        <dbReference type="SAM" id="MobiDB-lite"/>
    </source>
</evidence>
<evidence type="ECO:0000313" key="5">
    <source>
        <dbReference type="Proteomes" id="UP000827092"/>
    </source>
</evidence>
<dbReference type="AlphaFoldDB" id="A0AAV6UUN1"/>
<dbReference type="Proteomes" id="UP000827092">
    <property type="component" value="Unassembled WGS sequence"/>
</dbReference>
<comment type="caution">
    <text evidence="4">The sequence shown here is derived from an EMBL/GenBank/DDBJ whole genome shotgun (WGS) entry which is preliminary data.</text>
</comment>
<dbReference type="InterPro" id="IPR018247">
    <property type="entry name" value="EF_Hand_1_Ca_BS"/>
</dbReference>
<evidence type="ECO:0000256" key="1">
    <source>
        <dbReference type="ARBA" id="ARBA00022837"/>
    </source>
</evidence>
<evidence type="ECO:0000259" key="3">
    <source>
        <dbReference type="PROSITE" id="PS50222"/>
    </source>
</evidence>
<gene>
    <name evidence="4" type="ORF">JTE90_009882</name>
</gene>
<protein>
    <recommendedName>
        <fullName evidence="3">EF-hand domain-containing protein</fullName>
    </recommendedName>
</protein>
<evidence type="ECO:0000313" key="4">
    <source>
        <dbReference type="EMBL" id="KAG8188005.1"/>
    </source>
</evidence>
<feature type="compositionally biased region" description="Low complexity" evidence="2">
    <location>
        <begin position="7"/>
        <end position="16"/>
    </location>
</feature>
<accession>A0AAV6UUN1</accession>
<dbReference type="PANTHER" id="PTHR23347">
    <property type="entry name" value="COLORECTAL MUTANT CANCER PROTEIN MCC PROTEIN -RELATED"/>
    <property type="match status" value="1"/>
</dbReference>
<dbReference type="SMART" id="SM00054">
    <property type="entry name" value="EFh"/>
    <property type="match status" value="2"/>
</dbReference>
<feature type="region of interest" description="Disordered" evidence="2">
    <location>
        <begin position="1"/>
        <end position="20"/>
    </location>
</feature>
<dbReference type="Pfam" id="PF13499">
    <property type="entry name" value="EF-hand_7"/>
    <property type="match status" value="1"/>
</dbReference>
<keyword evidence="5" id="KW-1185">Reference proteome</keyword>
<dbReference type="PROSITE" id="PS50222">
    <property type="entry name" value="EF_HAND_2"/>
    <property type="match status" value="1"/>
</dbReference>
<dbReference type="SUPFAM" id="SSF47473">
    <property type="entry name" value="EF-hand"/>
    <property type="match status" value="1"/>
</dbReference>
<reference evidence="4 5" key="1">
    <citation type="journal article" date="2022" name="Nat. Ecol. Evol.">
        <title>A masculinizing supergene underlies an exaggerated male reproductive morph in a spider.</title>
        <authorList>
            <person name="Hendrickx F."/>
            <person name="De Corte Z."/>
            <person name="Sonet G."/>
            <person name="Van Belleghem S.M."/>
            <person name="Kostlbacher S."/>
            <person name="Vangestel C."/>
        </authorList>
    </citation>
    <scope>NUCLEOTIDE SEQUENCE [LARGE SCALE GENOMIC DNA]</scope>
    <source>
        <strain evidence="4">W744_W776</strain>
    </source>
</reference>
<dbReference type="PROSITE" id="PS00018">
    <property type="entry name" value="EF_HAND_1"/>
    <property type="match status" value="1"/>
</dbReference>
<dbReference type="CDD" id="cd00051">
    <property type="entry name" value="EFh"/>
    <property type="match status" value="1"/>
</dbReference>
<name>A0AAV6UUN1_9ARAC</name>
<feature type="compositionally biased region" description="Basic and acidic residues" evidence="2">
    <location>
        <begin position="142"/>
        <end position="157"/>
    </location>
</feature>
<dbReference type="InterPro" id="IPR011992">
    <property type="entry name" value="EF-hand-dom_pair"/>
</dbReference>
<feature type="region of interest" description="Disordered" evidence="2">
    <location>
        <begin position="102"/>
        <end position="161"/>
    </location>
</feature>
<organism evidence="4 5">
    <name type="scientific">Oedothorax gibbosus</name>
    <dbReference type="NCBI Taxonomy" id="931172"/>
    <lineage>
        <taxon>Eukaryota</taxon>
        <taxon>Metazoa</taxon>
        <taxon>Ecdysozoa</taxon>
        <taxon>Arthropoda</taxon>
        <taxon>Chelicerata</taxon>
        <taxon>Arachnida</taxon>
        <taxon>Araneae</taxon>
        <taxon>Araneomorphae</taxon>
        <taxon>Entelegynae</taxon>
        <taxon>Araneoidea</taxon>
        <taxon>Linyphiidae</taxon>
        <taxon>Erigoninae</taxon>
        <taxon>Oedothorax</taxon>
    </lineage>
</organism>
<dbReference type="Gene3D" id="1.10.238.10">
    <property type="entry name" value="EF-hand"/>
    <property type="match status" value="1"/>
</dbReference>
<dbReference type="PANTHER" id="PTHR23347:SF6">
    <property type="entry name" value="FI17904P1"/>
    <property type="match status" value="1"/>
</dbReference>